<protein>
    <submittedName>
        <fullName evidence="1">Common plant regulatory factor 1</fullName>
    </submittedName>
</protein>
<name>A0ACC1YWH1_MELAZ</name>
<reference evidence="1 2" key="1">
    <citation type="journal article" date="2023" name="Science">
        <title>Complex scaffold remodeling in plant triterpene biosynthesis.</title>
        <authorList>
            <person name="De La Pena R."/>
            <person name="Hodgson H."/>
            <person name="Liu J.C."/>
            <person name="Stephenson M.J."/>
            <person name="Martin A.C."/>
            <person name="Owen C."/>
            <person name="Harkess A."/>
            <person name="Leebens-Mack J."/>
            <person name="Jimenez L.E."/>
            <person name="Osbourn A."/>
            <person name="Sattely E.S."/>
        </authorList>
    </citation>
    <scope>NUCLEOTIDE SEQUENCE [LARGE SCALE GENOMIC DNA]</scope>
    <source>
        <strain evidence="2">cv. JPN11</strain>
        <tissue evidence="1">Leaf</tissue>
    </source>
</reference>
<accession>A0ACC1YWH1</accession>
<organism evidence="1 2">
    <name type="scientific">Melia azedarach</name>
    <name type="common">Chinaberry tree</name>
    <dbReference type="NCBI Taxonomy" id="155640"/>
    <lineage>
        <taxon>Eukaryota</taxon>
        <taxon>Viridiplantae</taxon>
        <taxon>Streptophyta</taxon>
        <taxon>Embryophyta</taxon>
        <taxon>Tracheophyta</taxon>
        <taxon>Spermatophyta</taxon>
        <taxon>Magnoliopsida</taxon>
        <taxon>eudicotyledons</taxon>
        <taxon>Gunneridae</taxon>
        <taxon>Pentapetalae</taxon>
        <taxon>rosids</taxon>
        <taxon>malvids</taxon>
        <taxon>Sapindales</taxon>
        <taxon>Meliaceae</taxon>
        <taxon>Melia</taxon>
    </lineage>
</organism>
<sequence length="424" mass="44895">MGNNEDGKSSKSDKSSSPAPSDQGNVHVYPDWAAMQAYYGPRVAIPPYYNSAVASGHAPHPYMWGPPQPMMPPYGAPYAAIYSPGGVYAHPAVPLGSHTHNHGVPASPAAVTPLSTEAPTKSSGNTDQGLVKKLKGLDGLAMSIGNGNAESAEGGAEQGLSQSEAEGSTDGSDGNTTRANQTGRKRNREGTPIAGGDGKTETRSSPGPAGEVNATSDKVLGTTVAPVCVPGKSVGPVLSPAMTTALELRNPSNMNAKASPTSFPQPCAVLPSETWLQNERELKRERRKQSNRESARRSRLRKQAETEELARKVDSLGVENVTLKSEINQLTEKSEKLRLENATLLEKLKIAQLGHAQEIVLNNVDDKRVPPVSTENLLSRVNNSGSVDRNAEEEGHHFEKNSNSGAKLHQLLDTNPRTDAVAAG</sequence>
<evidence type="ECO:0000313" key="2">
    <source>
        <dbReference type="Proteomes" id="UP001164539"/>
    </source>
</evidence>
<comment type="caution">
    <text evidence="1">The sequence shown here is derived from an EMBL/GenBank/DDBJ whole genome shotgun (WGS) entry which is preliminary data.</text>
</comment>
<gene>
    <name evidence="1" type="ORF">OWV82_001149</name>
</gene>
<dbReference type="EMBL" id="CM051394">
    <property type="protein sequence ID" value="KAJ4728170.1"/>
    <property type="molecule type" value="Genomic_DNA"/>
</dbReference>
<proteinExistence type="predicted"/>
<dbReference type="Proteomes" id="UP001164539">
    <property type="component" value="Chromosome 1"/>
</dbReference>
<keyword evidence="2" id="KW-1185">Reference proteome</keyword>
<evidence type="ECO:0000313" key="1">
    <source>
        <dbReference type="EMBL" id="KAJ4728170.1"/>
    </source>
</evidence>